<sequence length="258" mass="28704">MSEYQFIRFRIEQQVGRITLARPPLNVFHIPMMKEIGKALDQCMGQHDMVAILFDSAPECRAFSAGVAVEDHKAETVYQMLDSFHNIFRTIEQMAKPTVAIVDGAALGGGCELVLGCDIVVASERARFGQPEIKLGVFPPIAAILMPRIVGEKRARELILTGELIDAAEAMRLGLINHLVPSEQLEQKAQEVLDKLRELAAPALEAARRAMDVARGQTLEAALGKVEDIYLNELMKTADAHEGIAAFLEKRRPRWRHR</sequence>
<dbReference type="RefSeq" id="WP_041978396.1">
    <property type="nucleotide sequence ID" value="NZ_CBXV010000008.1"/>
</dbReference>
<comment type="similarity">
    <text evidence="1 2">Belongs to the enoyl-CoA hydratase/isomerase family.</text>
</comment>
<reference evidence="3 4" key="1">
    <citation type="submission" date="2013-12" db="EMBL/GenBank/DDBJ databases">
        <authorList>
            <person name="Stott M."/>
        </authorList>
    </citation>
    <scope>NUCLEOTIDE SEQUENCE [LARGE SCALE GENOMIC DNA]</scope>
    <source>
        <strain evidence="3 4">K22</strain>
    </source>
</reference>
<dbReference type="PANTHER" id="PTHR11941">
    <property type="entry name" value="ENOYL-COA HYDRATASE-RELATED"/>
    <property type="match status" value="1"/>
</dbReference>
<dbReference type="EC" id="4.2.1.100" evidence="3"/>
<proteinExistence type="inferred from homology"/>
<organism evidence="3 4">
    <name type="scientific">Pyrinomonas methylaliphatogenes</name>
    <dbReference type="NCBI Taxonomy" id="454194"/>
    <lineage>
        <taxon>Bacteria</taxon>
        <taxon>Pseudomonadati</taxon>
        <taxon>Acidobacteriota</taxon>
        <taxon>Blastocatellia</taxon>
        <taxon>Blastocatellales</taxon>
        <taxon>Pyrinomonadaceae</taxon>
        <taxon>Pyrinomonas</taxon>
    </lineage>
</organism>
<dbReference type="Pfam" id="PF00378">
    <property type="entry name" value="ECH_1"/>
    <property type="match status" value="1"/>
</dbReference>
<keyword evidence="4" id="KW-1185">Reference proteome</keyword>
<dbReference type="STRING" id="454194.PYK22_02936"/>
<evidence type="ECO:0000313" key="4">
    <source>
        <dbReference type="Proteomes" id="UP000031518"/>
    </source>
</evidence>
<name>A0A0B6X3L7_9BACT</name>
<evidence type="ECO:0000313" key="3">
    <source>
        <dbReference type="EMBL" id="CDM66895.1"/>
    </source>
</evidence>
<dbReference type="InterPro" id="IPR018376">
    <property type="entry name" value="Enoyl-CoA_hyd/isom_CS"/>
</dbReference>
<dbReference type="CDD" id="cd06558">
    <property type="entry name" value="crotonase-like"/>
    <property type="match status" value="1"/>
</dbReference>
<dbReference type="EMBL" id="CBXV010000008">
    <property type="protein sequence ID" value="CDM66895.1"/>
    <property type="molecule type" value="Genomic_DNA"/>
</dbReference>
<dbReference type="GO" id="GO:0018823">
    <property type="term" value="F:cyclohexa-1,5-dienecarbonyl-CoA hydratase activity"/>
    <property type="evidence" value="ECO:0007669"/>
    <property type="project" value="UniProtKB-EC"/>
</dbReference>
<accession>A0A0B6X3L7</accession>
<dbReference type="PANTHER" id="PTHR11941:SF54">
    <property type="entry name" value="ENOYL-COA HYDRATASE, MITOCHONDRIAL"/>
    <property type="match status" value="1"/>
</dbReference>
<dbReference type="GO" id="GO:0006635">
    <property type="term" value="P:fatty acid beta-oxidation"/>
    <property type="evidence" value="ECO:0007669"/>
    <property type="project" value="TreeGrafter"/>
</dbReference>
<dbReference type="PROSITE" id="PS00166">
    <property type="entry name" value="ENOYL_COA_HYDRATASE"/>
    <property type="match status" value="1"/>
</dbReference>
<dbReference type="InterPro" id="IPR029045">
    <property type="entry name" value="ClpP/crotonase-like_dom_sf"/>
</dbReference>
<dbReference type="OrthoDB" id="9771883at2"/>
<gene>
    <name evidence="3" type="ORF">PYK22_02936</name>
</gene>
<evidence type="ECO:0000256" key="1">
    <source>
        <dbReference type="ARBA" id="ARBA00005254"/>
    </source>
</evidence>
<evidence type="ECO:0000256" key="2">
    <source>
        <dbReference type="RuleBase" id="RU003707"/>
    </source>
</evidence>
<dbReference type="Proteomes" id="UP000031518">
    <property type="component" value="Unassembled WGS sequence"/>
</dbReference>
<dbReference type="AlphaFoldDB" id="A0A0B6X3L7"/>
<reference evidence="3 4" key="2">
    <citation type="submission" date="2015-01" db="EMBL/GenBank/DDBJ databases">
        <title>Complete genome sequence of Pyrinomonas methylaliphatogenes type strain K22T.</title>
        <authorList>
            <person name="Lee K.C.Y."/>
            <person name="Power J.F."/>
            <person name="Dunfield P.F."/>
            <person name="Morgan X.C."/>
            <person name="Huttenhower C."/>
            <person name="Stott M.B."/>
        </authorList>
    </citation>
    <scope>NUCLEOTIDE SEQUENCE [LARGE SCALE GENOMIC DNA]</scope>
    <source>
        <strain evidence="3 4">K22</strain>
    </source>
</reference>
<dbReference type="Gene3D" id="3.90.226.10">
    <property type="entry name" value="2-enoyl-CoA Hydratase, Chain A, domain 1"/>
    <property type="match status" value="1"/>
</dbReference>
<dbReference type="InterPro" id="IPR001753">
    <property type="entry name" value="Enoyl-CoA_hydra/iso"/>
</dbReference>
<protein>
    <submittedName>
        <fullName evidence="3">Enoyl-CoA hydratase/carnithine racemase</fullName>
        <ecNumber evidence="3">4.2.1.100</ecNumber>
    </submittedName>
</protein>
<keyword evidence="3" id="KW-0456">Lyase</keyword>
<dbReference type="SUPFAM" id="SSF52096">
    <property type="entry name" value="ClpP/crotonase"/>
    <property type="match status" value="1"/>
</dbReference>